<dbReference type="Proteomes" id="UP000283087">
    <property type="component" value="Unassembled WGS sequence"/>
</dbReference>
<dbReference type="PROSITE" id="PS50887">
    <property type="entry name" value="GGDEF"/>
    <property type="match status" value="1"/>
</dbReference>
<dbReference type="PROSITE" id="PS50112">
    <property type="entry name" value="PAS"/>
    <property type="match status" value="1"/>
</dbReference>
<dbReference type="AlphaFoldDB" id="A0A430KMK6"/>
<evidence type="ECO:0000256" key="3">
    <source>
        <dbReference type="ARBA" id="ARBA00034247"/>
    </source>
</evidence>
<dbReference type="NCBIfam" id="TIGR00229">
    <property type="entry name" value="sensory_box"/>
    <property type="match status" value="1"/>
</dbReference>
<feature type="domain" description="GGDEF" evidence="5">
    <location>
        <begin position="163"/>
        <end position="299"/>
    </location>
</feature>
<dbReference type="GO" id="GO:0052621">
    <property type="term" value="F:diguanylate cyclase activity"/>
    <property type="evidence" value="ECO:0007669"/>
    <property type="project" value="UniProtKB-EC"/>
</dbReference>
<dbReference type="NCBIfam" id="TIGR00254">
    <property type="entry name" value="GGDEF"/>
    <property type="match status" value="1"/>
</dbReference>
<evidence type="ECO:0000256" key="1">
    <source>
        <dbReference type="ARBA" id="ARBA00001946"/>
    </source>
</evidence>
<dbReference type="OrthoDB" id="73375at2"/>
<comment type="catalytic activity">
    <reaction evidence="3">
        <text>2 GTP = 3',3'-c-di-GMP + 2 diphosphate</text>
        <dbReference type="Rhea" id="RHEA:24898"/>
        <dbReference type="ChEBI" id="CHEBI:33019"/>
        <dbReference type="ChEBI" id="CHEBI:37565"/>
        <dbReference type="ChEBI" id="CHEBI:58805"/>
        <dbReference type="EC" id="2.7.7.65"/>
    </reaction>
</comment>
<protein>
    <recommendedName>
        <fullName evidence="2">diguanylate cyclase</fullName>
        <ecNumber evidence="2">2.7.7.65</ecNumber>
    </recommendedName>
</protein>
<dbReference type="CDD" id="cd01949">
    <property type="entry name" value="GGDEF"/>
    <property type="match status" value="1"/>
</dbReference>
<gene>
    <name evidence="6" type="ORF">EH243_16710</name>
</gene>
<dbReference type="InterPro" id="IPR000014">
    <property type="entry name" value="PAS"/>
</dbReference>
<name>A0A430KMK6_9GAMM</name>
<dbReference type="Pfam" id="PF00989">
    <property type="entry name" value="PAS"/>
    <property type="match status" value="1"/>
</dbReference>
<dbReference type="RefSeq" id="WP_126159795.1">
    <property type="nucleotide sequence ID" value="NZ_RQXW01000020.1"/>
</dbReference>
<comment type="caution">
    <text evidence="6">The sequence shown here is derived from an EMBL/GenBank/DDBJ whole genome shotgun (WGS) entry which is preliminary data.</text>
</comment>
<dbReference type="InterPro" id="IPR035965">
    <property type="entry name" value="PAS-like_dom_sf"/>
</dbReference>
<dbReference type="InterPro" id="IPR013767">
    <property type="entry name" value="PAS_fold"/>
</dbReference>
<dbReference type="FunFam" id="3.30.70.270:FF:000001">
    <property type="entry name" value="Diguanylate cyclase domain protein"/>
    <property type="match status" value="1"/>
</dbReference>
<sequence length="302" mass="33846">MHLNINQAELISICPDPVIAVSRRGIVSVFNRSAESLLGYDAEAVIGKMNIRQIYPSHLEARKIMRLMMDEQMYGVGRIEGYETYVLNSRRERVPIRLSAAALMANGQYRGSVGFFHDMTRQKALETSLLKQSITDDLSGLFNQRHFYVQVASEMMRVKRYGGGLSLICIDLDGFKQVNDTLGHLEGDQIIRQIGRVLRDGLRDSDQAFRYGGDEFMLMLPNTSMEDACNLASRVRSLFNLECSYSPDALSHADVKVSMSLGVAACTEAEPVDYFIQKADMAMYSAKQAGGNCVKRFAEDKH</sequence>
<dbReference type="Gene3D" id="3.30.450.20">
    <property type="entry name" value="PAS domain"/>
    <property type="match status" value="1"/>
</dbReference>
<evidence type="ECO:0000256" key="2">
    <source>
        <dbReference type="ARBA" id="ARBA00012528"/>
    </source>
</evidence>
<organism evidence="6 7">
    <name type="scientific">Amphritea opalescens</name>
    <dbReference type="NCBI Taxonomy" id="2490544"/>
    <lineage>
        <taxon>Bacteria</taxon>
        <taxon>Pseudomonadati</taxon>
        <taxon>Pseudomonadota</taxon>
        <taxon>Gammaproteobacteria</taxon>
        <taxon>Oceanospirillales</taxon>
        <taxon>Oceanospirillaceae</taxon>
        <taxon>Amphritea</taxon>
    </lineage>
</organism>
<dbReference type="InterPro" id="IPR000160">
    <property type="entry name" value="GGDEF_dom"/>
</dbReference>
<dbReference type="InterPro" id="IPR050469">
    <property type="entry name" value="Diguanylate_Cyclase"/>
</dbReference>
<reference evidence="6 7" key="1">
    <citation type="submission" date="2018-11" db="EMBL/GenBank/DDBJ databases">
        <title>The draft genome sequence of Amphritea opalescens ANRC-JH13T.</title>
        <authorList>
            <person name="Fang Z."/>
            <person name="Zhang Y."/>
            <person name="Han X."/>
        </authorList>
    </citation>
    <scope>NUCLEOTIDE SEQUENCE [LARGE SCALE GENOMIC DNA]</scope>
    <source>
        <strain evidence="6 7">ANRC-JH13</strain>
    </source>
</reference>
<dbReference type="PANTHER" id="PTHR45138">
    <property type="entry name" value="REGULATORY COMPONENTS OF SENSORY TRANSDUCTION SYSTEM"/>
    <property type="match status" value="1"/>
</dbReference>
<accession>A0A430KMK6</accession>
<evidence type="ECO:0000313" key="6">
    <source>
        <dbReference type="EMBL" id="RTE64593.1"/>
    </source>
</evidence>
<dbReference type="InterPro" id="IPR029787">
    <property type="entry name" value="Nucleotide_cyclase"/>
</dbReference>
<dbReference type="Pfam" id="PF00990">
    <property type="entry name" value="GGDEF"/>
    <property type="match status" value="1"/>
</dbReference>
<dbReference type="CDD" id="cd00130">
    <property type="entry name" value="PAS"/>
    <property type="match status" value="1"/>
</dbReference>
<feature type="domain" description="PAS" evidence="4">
    <location>
        <begin position="9"/>
        <end position="55"/>
    </location>
</feature>
<dbReference type="InterPro" id="IPR043128">
    <property type="entry name" value="Rev_trsase/Diguanyl_cyclase"/>
</dbReference>
<dbReference type="PANTHER" id="PTHR45138:SF9">
    <property type="entry name" value="DIGUANYLATE CYCLASE DGCM-RELATED"/>
    <property type="match status" value="1"/>
</dbReference>
<dbReference type="GO" id="GO:0006355">
    <property type="term" value="P:regulation of DNA-templated transcription"/>
    <property type="evidence" value="ECO:0007669"/>
    <property type="project" value="InterPro"/>
</dbReference>
<dbReference type="SUPFAM" id="SSF55073">
    <property type="entry name" value="Nucleotide cyclase"/>
    <property type="match status" value="1"/>
</dbReference>
<dbReference type="EMBL" id="RQXW01000020">
    <property type="protein sequence ID" value="RTE64593.1"/>
    <property type="molecule type" value="Genomic_DNA"/>
</dbReference>
<dbReference type="SMART" id="SM00091">
    <property type="entry name" value="PAS"/>
    <property type="match status" value="1"/>
</dbReference>
<keyword evidence="7" id="KW-1185">Reference proteome</keyword>
<evidence type="ECO:0000259" key="4">
    <source>
        <dbReference type="PROSITE" id="PS50112"/>
    </source>
</evidence>
<dbReference type="SUPFAM" id="SSF55785">
    <property type="entry name" value="PYP-like sensor domain (PAS domain)"/>
    <property type="match status" value="1"/>
</dbReference>
<evidence type="ECO:0000259" key="5">
    <source>
        <dbReference type="PROSITE" id="PS50887"/>
    </source>
</evidence>
<dbReference type="EC" id="2.7.7.65" evidence="2"/>
<dbReference type="Gene3D" id="3.30.70.270">
    <property type="match status" value="1"/>
</dbReference>
<evidence type="ECO:0000313" key="7">
    <source>
        <dbReference type="Proteomes" id="UP000283087"/>
    </source>
</evidence>
<proteinExistence type="predicted"/>
<dbReference type="SMART" id="SM00267">
    <property type="entry name" value="GGDEF"/>
    <property type="match status" value="1"/>
</dbReference>
<comment type="cofactor">
    <cofactor evidence="1">
        <name>Mg(2+)</name>
        <dbReference type="ChEBI" id="CHEBI:18420"/>
    </cofactor>
</comment>